<feature type="region of interest" description="Disordered" evidence="3">
    <location>
        <begin position="696"/>
        <end position="722"/>
    </location>
</feature>
<dbReference type="EMBL" id="JAUUCC010000001">
    <property type="protein sequence ID" value="MEE2048954.1"/>
    <property type="molecule type" value="Genomic_DNA"/>
</dbReference>
<dbReference type="InterPro" id="IPR003356">
    <property type="entry name" value="DNA_methylase_A-5"/>
</dbReference>
<keyword evidence="5" id="KW-0808">Transferase</keyword>
<evidence type="ECO:0000259" key="4">
    <source>
        <dbReference type="Pfam" id="PF02384"/>
    </source>
</evidence>
<organism evidence="5 6">
    <name type="scientific">Nocardiopsis tropica</name>
    <dbReference type="NCBI Taxonomy" id="109330"/>
    <lineage>
        <taxon>Bacteria</taxon>
        <taxon>Bacillati</taxon>
        <taxon>Actinomycetota</taxon>
        <taxon>Actinomycetes</taxon>
        <taxon>Streptosporangiales</taxon>
        <taxon>Nocardiopsidaceae</taxon>
        <taxon>Nocardiopsis</taxon>
    </lineage>
</organism>
<dbReference type="CDD" id="cd02440">
    <property type="entry name" value="AdoMet_MTases"/>
    <property type="match status" value="1"/>
</dbReference>
<evidence type="ECO:0000313" key="6">
    <source>
        <dbReference type="Proteomes" id="UP001348641"/>
    </source>
</evidence>
<evidence type="ECO:0000313" key="5">
    <source>
        <dbReference type="EMBL" id="MEE2048954.1"/>
    </source>
</evidence>
<reference evidence="5 6" key="1">
    <citation type="submission" date="2023-07" db="EMBL/GenBank/DDBJ databases">
        <authorList>
            <person name="Girao M."/>
            <person name="Carvalho M.F."/>
        </authorList>
    </citation>
    <scope>NUCLEOTIDE SEQUENCE [LARGE SCALE GENOMIC DNA]</scope>
    <source>
        <strain evidence="5 6">66/93</strain>
    </source>
</reference>
<dbReference type="GO" id="GO:0032259">
    <property type="term" value="P:methylation"/>
    <property type="evidence" value="ECO:0007669"/>
    <property type="project" value="UniProtKB-KW"/>
</dbReference>
<dbReference type="InterPro" id="IPR029063">
    <property type="entry name" value="SAM-dependent_MTases_sf"/>
</dbReference>
<proteinExistence type="predicted"/>
<dbReference type="InterPro" id="IPR009061">
    <property type="entry name" value="DNA-bd_dom_put_sf"/>
</dbReference>
<dbReference type="Gene3D" id="1.10.10.10">
    <property type="entry name" value="Winged helix-like DNA-binding domain superfamily/Winged helix DNA-binding domain"/>
    <property type="match status" value="1"/>
</dbReference>
<evidence type="ECO:0000256" key="2">
    <source>
        <dbReference type="ARBA" id="ARBA00023125"/>
    </source>
</evidence>
<dbReference type="PANTHER" id="PTHR42998">
    <property type="entry name" value="TYPE I RESTRICTION ENZYME HINDVIIP M PROTEIN-RELATED"/>
    <property type="match status" value="1"/>
</dbReference>
<dbReference type="InterPro" id="IPR036388">
    <property type="entry name" value="WH-like_DNA-bd_sf"/>
</dbReference>
<comment type="caution">
    <text evidence="5">The sequence shown here is derived from an EMBL/GenBank/DDBJ whole genome shotgun (WGS) entry which is preliminary data.</text>
</comment>
<dbReference type="SUPFAM" id="SSF46955">
    <property type="entry name" value="Putative DNA-binding domain"/>
    <property type="match status" value="1"/>
</dbReference>
<accession>A0ABU7KI24</accession>
<feature type="compositionally biased region" description="Basic and acidic residues" evidence="3">
    <location>
        <begin position="541"/>
        <end position="552"/>
    </location>
</feature>
<dbReference type="InterPro" id="IPR002052">
    <property type="entry name" value="DNA_methylase_N6_adenine_CS"/>
</dbReference>
<dbReference type="RefSeq" id="WP_330156263.1">
    <property type="nucleotide sequence ID" value="NZ_BAAAJA010000006.1"/>
</dbReference>
<dbReference type="PROSITE" id="PS00092">
    <property type="entry name" value="N6_MTASE"/>
    <property type="match status" value="1"/>
</dbReference>
<protein>
    <submittedName>
        <fullName evidence="5">N-6 DNA methylase</fullName>
    </submittedName>
</protein>
<feature type="region of interest" description="Disordered" evidence="3">
    <location>
        <begin position="517"/>
        <end position="575"/>
    </location>
</feature>
<evidence type="ECO:0000256" key="3">
    <source>
        <dbReference type="SAM" id="MobiDB-lite"/>
    </source>
</evidence>
<keyword evidence="5" id="KW-0489">Methyltransferase</keyword>
<dbReference type="Proteomes" id="UP001348641">
    <property type="component" value="Unassembled WGS sequence"/>
</dbReference>
<dbReference type="SUPFAM" id="SSF116734">
    <property type="entry name" value="DNA methylase specificity domain"/>
    <property type="match status" value="1"/>
</dbReference>
<feature type="compositionally biased region" description="Gly residues" evidence="3">
    <location>
        <begin position="556"/>
        <end position="565"/>
    </location>
</feature>
<gene>
    <name evidence="5" type="ORF">Q8A49_00390</name>
</gene>
<dbReference type="GO" id="GO:0008168">
    <property type="term" value="F:methyltransferase activity"/>
    <property type="evidence" value="ECO:0007669"/>
    <property type="project" value="UniProtKB-KW"/>
</dbReference>
<evidence type="ECO:0000256" key="1">
    <source>
        <dbReference type="ARBA" id="ARBA00022747"/>
    </source>
</evidence>
<name>A0ABU7KI24_9ACTN</name>
<keyword evidence="1" id="KW-0680">Restriction system</keyword>
<keyword evidence="2" id="KW-0238">DNA-binding</keyword>
<dbReference type="InterPro" id="IPR052916">
    <property type="entry name" value="Type-I_RE_MTase_Subunit"/>
</dbReference>
<dbReference type="PRINTS" id="PR00507">
    <property type="entry name" value="N12N6MTFRASE"/>
</dbReference>
<dbReference type="Gene3D" id="3.90.220.20">
    <property type="entry name" value="DNA methylase specificity domains"/>
    <property type="match status" value="1"/>
</dbReference>
<dbReference type="Gene3D" id="3.40.50.150">
    <property type="entry name" value="Vaccinia Virus protein VP39"/>
    <property type="match status" value="1"/>
</dbReference>
<dbReference type="PANTHER" id="PTHR42998:SF1">
    <property type="entry name" value="TYPE I RESTRICTION ENZYME HINDI METHYLASE SUBUNIT"/>
    <property type="match status" value="1"/>
</dbReference>
<dbReference type="InterPro" id="IPR044946">
    <property type="entry name" value="Restrct_endonuc_typeI_TRD_sf"/>
</dbReference>
<sequence>MVETSQVTAADIARIARVSRTTVSNWRRRHGNFPQPVGGSGNRSLFDRAQVEAWLAGGGRLPEREPHERVWERVRAVAAWGGDLGDVVSGVQEMLLRLFRDGAAGPPRDGAAAAGLAGEARGEAVEARLAAHPDGPGLVHAVREAAPTPEHARELSEHLHDAYLAALGGKAHITPEPLSRLMADLAGVRGAEVFDPACGTGTLLRTAAEEGAVGLYGQEVAVSTAHLARARVGMVSTGAPGGIAEGDSLIDDAFAERLFDAVLCNPPFNQKAWGIEQLAYDERWAYGVPPRVESELAWIQHCLAHTRPGGRVVVLMPPAAASRPSGRRIRRELLRRGVLRAVVGLPVGAAAPVHVGLHLWVLEQPASAAAEPRVLFVDTAIDTGETADGDSDGRRPVEWEKVRGAVGDTWRTFLDEPGGAEDIPGFCRTVSVIELLDDSVDLTPGRHLPLAVPEVNAEEARIRAGKVRRRTLRALERACSTVPGENWGERAAEEWRMVTVADLARSGALVLHRAPTAASGLTSSEEAGGTGPRVLTLGDVLGDREPSGRLAEDSGDTGGSGGAGNAGEPDTRVEIRAGDVVVPSALARRDLSRARVATDTDAGALLGPNLHLLRPDPAHIDTWFLAGFLDDEDNLRRAGQGSTIVRVDLRRLRLPLLSLDEQRRYGTAFRELHDFRAELRRAQEVAANLGERLSSGLRSGLLAPPSPPPAEQDTEPPHIGQT</sequence>
<feature type="domain" description="DNA methylase adenine-specific" evidence="4">
    <location>
        <begin position="172"/>
        <end position="448"/>
    </location>
</feature>
<dbReference type="Pfam" id="PF02384">
    <property type="entry name" value="N6_Mtase"/>
    <property type="match status" value="1"/>
</dbReference>
<dbReference type="SUPFAM" id="SSF53335">
    <property type="entry name" value="S-adenosyl-L-methionine-dependent methyltransferases"/>
    <property type="match status" value="1"/>
</dbReference>